<dbReference type="HOGENOM" id="CLU_732395_0_0_1"/>
<dbReference type="NCBIfam" id="TIGR01640">
    <property type="entry name" value="F_box_assoc_1"/>
    <property type="match status" value="1"/>
</dbReference>
<reference evidence="3" key="1">
    <citation type="journal article" date="2013" name="Science">
        <title>The Amborella genome and the evolution of flowering plants.</title>
        <authorList>
            <consortium name="Amborella Genome Project"/>
        </authorList>
    </citation>
    <scope>NUCLEOTIDE SEQUENCE [LARGE SCALE GENOMIC DNA]</scope>
</reference>
<dbReference type="STRING" id="13333.W1NZY9"/>
<evidence type="ECO:0000313" key="3">
    <source>
        <dbReference type="Proteomes" id="UP000017836"/>
    </source>
</evidence>
<dbReference type="OMA" id="PEEIAIW"/>
<evidence type="ECO:0000313" key="2">
    <source>
        <dbReference type="EMBL" id="ERN03152.1"/>
    </source>
</evidence>
<proteinExistence type="predicted"/>
<dbReference type="InterPro" id="IPR001810">
    <property type="entry name" value="F-box_dom"/>
</dbReference>
<dbReference type="InterPro" id="IPR036047">
    <property type="entry name" value="F-box-like_dom_sf"/>
</dbReference>
<accession>W1NZY9</accession>
<dbReference type="InterPro" id="IPR013187">
    <property type="entry name" value="F-box-assoc_dom_typ3"/>
</dbReference>
<dbReference type="eggNOG" id="ENOG502QW52">
    <property type="taxonomic scope" value="Eukaryota"/>
</dbReference>
<dbReference type="EMBL" id="KI394358">
    <property type="protein sequence ID" value="ERN03152.1"/>
    <property type="molecule type" value="Genomic_DNA"/>
</dbReference>
<dbReference type="Pfam" id="PF08268">
    <property type="entry name" value="FBA_3"/>
    <property type="match status" value="1"/>
</dbReference>
<dbReference type="KEGG" id="atr:18431289"/>
<dbReference type="SUPFAM" id="SSF81383">
    <property type="entry name" value="F-box domain"/>
    <property type="match status" value="1"/>
</dbReference>
<dbReference type="AlphaFoldDB" id="W1NZY9"/>
<dbReference type="CDD" id="cd22157">
    <property type="entry name" value="F-box_AtFBW1-like"/>
    <property type="match status" value="1"/>
</dbReference>
<dbReference type="Pfam" id="PF00646">
    <property type="entry name" value="F-box"/>
    <property type="match status" value="1"/>
</dbReference>
<sequence>MDSSDSWTGTFPDDVIMNILARLPVKSMFRFKCVCKAWHKLTSDPYFIKFHNEMPSASSGVLVEIVQSVSNQSNFVCIDSSSHMAEFSLDFLSDRVKIRASCNGLLCCASIPNRGVYYICNPATRQWRILPRTRTRPVTRYHPDDEANLVGLAFDPKFKKFNVVLAGFYRPFGRRALDCLVCQIFDSETNLWRRSIVTQNDVFTHMNRNQVVFARRSLHWLTYSTSHILVLNLDKEIWMRIPLPNVLVGAYNCRVYLLELEGAVSLVQITEGFMSIWVLDDCVGENWVELERVNLRCIKGFIPSIFPISQSRDLIFLATQRHIFVYHLKSMVWKEVYSVKNSVAYPLWFSSYAHRSTLYSW</sequence>
<dbReference type="SMART" id="SM00256">
    <property type="entry name" value="FBOX"/>
    <property type="match status" value="1"/>
</dbReference>
<dbReference type="Gene3D" id="1.20.1280.50">
    <property type="match status" value="1"/>
</dbReference>
<dbReference type="Gramene" id="ERN03152">
    <property type="protein sequence ID" value="ERN03152"/>
    <property type="gene ID" value="AMTR_s00003p00108910"/>
</dbReference>
<dbReference type="PROSITE" id="PS50181">
    <property type="entry name" value="FBOX"/>
    <property type="match status" value="1"/>
</dbReference>
<dbReference type="PANTHER" id="PTHR31672">
    <property type="entry name" value="BNACNNG10540D PROTEIN"/>
    <property type="match status" value="1"/>
</dbReference>
<dbReference type="InterPro" id="IPR050796">
    <property type="entry name" value="SCF_F-box_component"/>
</dbReference>
<dbReference type="OrthoDB" id="692435at2759"/>
<feature type="domain" description="F-box" evidence="1">
    <location>
        <begin position="5"/>
        <end position="50"/>
    </location>
</feature>
<organism evidence="2 3">
    <name type="scientific">Amborella trichopoda</name>
    <dbReference type="NCBI Taxonomy" id="13333"/>
    <lineage>
        <taxon>Eukaryota</taxon>
        <taxon>Viridiplantae</taxon>
        <taxon>Streptophyta</taxon>
        <taxon>Embryophyta</taxon>
        <taxon>Tracheophyta</taxon>
        <taxon>Spermatophyta</taxon>
        <taxon>Magnoliopsida</taxon>
        <taxon>Amborellales</taxon>
        <taxon>Amborellaceae</taxon>
        <taxon>Amborella</taxon>
    </lineage>
</organism>
<gene>
    <name evidence="2" type="ORF">AMTR_s00003p00108910</name>
</gene>
<dbReference type="PANTHER" id="PTHR31672:SF2">
    <property type="entry name" value="F-BOX DOMAIN-CONTAINING PROTEIN"/>
    <property type="match status" value="1"/>
</dbReference>
<dbReference type="Proteomes" id="UP000017836">
    <property type="component" value="Unassembled WGS sequence"/>
</dbReference>
<dbReference type="InterPro" id="IPR017451">
    <property type="entry name" value="F-box-assoc_interact_dom"/>
</dbReference>
<evidence type="ECO:0000259" key="1">
    <source>
        <dbReference type="PROSITE" id="PS50181"/>
    </source>
</evidence>
<keyword evidence="3" id="KW-1185">Reference proteome</keyword>
<protein>
    <recommendedName>
        <fullName evidence="1">F-box domain-containing protein</fullName>
    </recommendedName>
</protein>
<name>W1NZY9_AMBTC</name>